<feature type="transmembrane region" description="Helical" evidence="6">
    <location>
        <begin position="101"/>
        <end position="129"/>
    </location>
</feature>
<dbReference type="GeneID" id="86956106"/>
<dbReference type="InterPro" id="IPR047817">
    <property type="entry name" value="ABC2_TM_bact-type"/>
</dbReference>
<feature type="domain" description="ABC transmembrane type-2" evidence="7">
    <location>
        <begin position="25"/>
        <end position="250"/>
    </location>
</feature>
<evidence type="ECO:0000256" key="6">
    <source>
        <dbReference type="RuleBase" id="RU361157"/>
    </source>
</evidence>
<keyword evidence="9" id="KW-1185">Reference proteome</keyword>
<evidence type="ECO:0000259" key="7">
    <source>
        <dbReference type="PROSITE" id="PS51012"/>
    </source>
</evidence>
<evidence type="ECO:0000313" key="8">
    <source>
        <dbReference type="EMBL" id="GHI15977.1"/>
    </source>
</evidence>
<dbReference type="InterPro" id="IPR051784">
    <property type="entry name" value="Nod_factor_ABC_transporter"/>
</dbReference>
<dbReference type="PANTHER" id="PTHR43229:SF2">
    <property type="entry name" value="NODULATION PROTEIN J"/>
    <property type="match status" value="1"/>
</dbReference>
<dbReference type="InterPro" id="IPR000412">
    <property type="entry name" value="ABC_2_transport"/>
</dbReference>
<gene>
    <name evidence="8" type="ORF">Scinn_54400</name>
</gene>
<keyword evidence="6" id="KW-0813">Transport</keyword>
<feature type="transmembrane region" description="Helical" evidence="6">
    <location>
        <begin position="169"/>
        <end position="189"/>
    </location>
</feature>
<feature type="transmembrane region" description="Helical" evidence="6">
    <location>
        <begin position="58"/>
        <end position="80"/>
    </location>
</feature>
<evidence type="ECO:0000256" key="2">
    <source>
        <dbReference type="ARBA" id="ARBA00022692"/>
    </source>
</evidence>
<keyword evidence="4 6" id="KW-0472">Membrane</keyword>
<evidence type="ECO:0000256" key="3">
    <source>
        <dbReference type="ARBA" id="ARBA00022989"/>
    </source>
</evidence>
<dbReference type="InterPro" id="IPR013525">
    <property type="entry name" value="ABC2_TM"/>
</dbReference>
<comment type="caution">
    <text evidence="8">The sequence shown here is derived from an EMBL/GenBank/DDBJ whole genome shotgun (WGS) entry which is preliminary data.</text>
</comment>
<dbReference type="Proteomes" id="UP000660554">
    <property type="component" value="Unassembled WGS sequence"/>
</dbReference>
<sequence length="252" mass="26234">MTTAAPVSALALAGRSLRISRRSPDALIAALMLPVMLMLIFVYFFGGAIDTGTQYVTYVVPGAMLLCAGFGAASTAVSVADDMRTGVIDRFRTLDIGGIPILAGHVAASVLRNLLSTTLVLAVALAIGFRPQAGPAAYLAAAGLLLAYITAISWLAAVLGLLAKTPEAAGGFTFLMMFLPYPSSAFVPIETMPGWLHGFAEHQPLTPVIESLRALLLAQPAGSAPWTALTWCAGITAVAMTLAGVLFRSRTR</sequence>
<dbReference type="PIRSF" id="PIRSF006648">
    <property type="entry name" value="DrrB"/>
    <property type="match status" value="1"/>
</dbReference>
<evidence type="ECO:0000313" key="9">
    <source>
        <dbReference type="Proteomes" id="UP000660554"/>
    </source>
</evidence>
<feature type="transmembrane region" description="Helical" evidence="6">
    <location>
        <begin position="226"/>
        <end position="247"/>
    </location>
</feature>
<keyword evidence="2 6" id="KW-0812">Transmembrane</keyword>
<dbReference type="PROSITE" id="PS51012">
    <property type="entry name" value="ABC_TM2"/>
    <property type="match status" value="1"/>
</dbReference>
<evidence type="ECO:0000256" key="5">
    <source>
        <dbReference type="ARBA" id="ARBA00023251"/>
    </source>
</evidence>
<evidence type="ECO:0000256" key="1">
    <source>
        <dbReference type="ARBA" id="ARBA00004141"/>
    </source>
</evidence>
<feature type="transmembrane region" description="Helical" evidence="6">
    <location>
        <begin position="135"/>
        <end position="162"/>
    </location>
</feature>
<protein>
    <recommendedName>
        <fullName evidence="6">Transport permease protein</fullName>
    </recommendedName>
</protein>
<organism evidence="8 9">
    <name type="scientific">Streptomyces virginiae</name>
    <name type="common">Streptomyces cinnamonensis</name>
    <dbReference type="NCBI Taxonomy" id="1961"/>
    <lineage>
        <taxon>Bacteria</taxon>
        <taxon>Bacillati</taxon>
        <taxon>Actinomycetota</taxon>
        <taxon>Actinomycetes</taxon>
        <taxon>Kitasatosporales</taxon>
        <taxon>Streptomycetaceae</taxon>
        <taxon>Streptomyces</taxon>
    </lineage>
</organism>
<dbReference type="PANTHER" id="PTHR43229">
    <property type="entry name" value="NODULATION PROTEIN J"/>
    <property type="match status" value="1"/>
</dbReference>
<keyword evidence="3 6" id="KW-1133">Transmembrane helix</keyword>
<accession>A0ABQ3NTC0</accession>
<dbReference type="RefSeq" id="WP_030665258.1">
    <property type="nucleotide sequence ID" value="NZ_BMRU01000101.1"/>
</dbReference>
<comment type="subcellular location">
    <subcellularLocation>
        <location evidence="6">Cell membrane</location>
        <topology evidence="6">Multi-pass membrane protein</topology>
    </subcellularLocation>
    <subcellularLocation>
        <location evidence="1">Membrane</location>
        <topology evidence="1">Multi-pass membrane protein</topology>
    </subcellularLocation>
</comment>
<feature type="transmembrane region" description="Helical" evidence="6">
    <location>
        <begin position="26"/>
        <end position="46"/>
    </location>
</feature>
<dbReference type="Pfam" id="PF01061">
    <property type="entry name" value="ABC2_membrane"/>
    <property type="match status" value="1"/>
</dbReference>
<reference evidence="9" key="1">
    <citation type="submission" date="2020-09" db="EMBL/GenBank/DDBJ databases">
        <title>Whole genome shotgun sequence of Streptomyces cinnamonensis NBRC 15873.</title>
        <authorList>
            <person name="Komaki H."/>
            <person name="Tamura T."/>
        </authorList>
    </citation>
    <scope>NUCLEOTIDE SEQUENCE [LARGE SCALE GENOMIC DNA]</scope>
    <source>
        <strain evidence="9">NBRC 15873</strain>
    </source>
</reference>
<evidence type="ECO:0000256" key="4">
    <source>
        <dbReference type="ARBA" id="ARBA00023136"/>
    </source>
</evidence>
<proteinExistence type="inferred from homology"/>
<keyword evidence="6" id="KW-1003">Cell membrane</keyword>
<keyword evidence="5" id="KW-0046">Antibiotic resistance</keyword>
<dbReference type="EMBL" id="BNDV01000012">
    <property type="protein sequence ID" value="GHI15977.1"/>
    <property type="molecule type" value="Genomic_DNA"/>
</dbReference>
<comment type="similarity">
    <text evidence="6">Belongs to the ABC-2 integral membrane protein family.</text>
</comment>
<name>A0ABQ3NTC0_STRVG</name>